<keyword evidence="4 8" id="KW-0813">Transport</keyword>
<dbReference type="InterPro" id="IPR026022">
    <property type="entry name" value="PhoU_dom"/>
</dbReference>
<proteinExistence type="inferred from homology"/>
<feature type="region of interest" description="Disordered" evidence="9">
    <location>
        <begin position="222"/>
        <end position="241"/>
    </location>
</feature>
<evidence type="ECO:0000256" key="3">
    <source>
        <dbReference type="ARBA" id="ARBA00011738"/>
    </source>
</evidence>
<dbReference type="PANTHER" id="PTHR42930:SF3">
    <property type="entry name" value="PHOSPHATE-SPECIFIC TRANSPORT SYSTEM ACCESSORY PROTEIN PHOU"/>
    <property type="match status" value="1"/>
</dbReference>
<dbReference type="GO" id="GO:0030643">
    <property type="term" value="P:intracellular phosphate ion homeostasis"/>
    <property type="evidence" value="ECO:0007669"/>
    <property type="project" value="InterPro"/>
</dbReference>
<evidence type="ECO:0000256" key="9">
    <source>
        <dbReference type="SAM" id="MobiDB-lite"/>
    </source>
</evidence>
<dbReference type="AlphaFoldDB" id="A0A918KPL0"/>
<feature type="domain" description="PhoU" evidence="10">
    <location>
        <begin position="125"/>
        <end position="209"/>
    </location>
</feature>
<comment type="similarity">
    <text evidence="2 8">Belongs to the PhoU family.</text>
</comment>
<name>A0A918KPL0_9PROT</name>
<comment type="caution">
    <text evidence="11">The sequence shown here is derived from an EMBL/GenBank/DDBJ whole genome shotgun (WGS) entry which is preliminary data.</text>
</comment>
<evidence type="ECO:0000313" key="11">
    <source>
        <dbReference type="EMBL" id="GGX69908.1"/>
    </source>
</evidence>
<evidence type="ECO:0000256" key="4">
    <source>
        <dbReference type="ARBA" id="ARBA00022448"/>
    </source>
</evidence>
<dbReference type="Proteomes" id="UP000600865">
    <property type="component" value="Unassembled WGS sequence"/>
</dbReference>
<dbReference type="GO" id="GO:0045936">
    <property type="term" value="P:negative regulation of phosphate metabolic process"/>
    <property type="evidence" value="ECO:0007669"/>
    <property type="project" value="InterPro"/>
</dbReference>
<dbReference type="Gene3D" id="1.20.58.220">
    <property type="entry name" value="Phosphate transport system protein phou homolog 2, domain 2"/>
    <property type="match status" value="1"/>
</dbReference>
<gene>
    <name evidence="11" type="primary">phoU</name>
    <name evidence="11" type="ORF">GCM10011309_19920</name>
</gene>
<keyword evidence="5 8" id="KW-0963">Cytoplasm</keyword>
<dbReference type="PANTHER" id="PTHR42930">
    <property type="entry name" value="PHOSPHATE-SPECIFIC TRANSPORT SYSTEM ACCESSORY PROTEIN PHOU"/>
    <property type="match status" value="1"/>
</dbReference>
<dbReference type="InterPro" id="IPR028366">
    <property type="entry name" value="PhoU"/>
</dbReference>
<evidence type="ECO:0000256" key="1">
    <source>
        <dbReference type="ARBA" id="ARBA00004496"/>
    </source>
</evidence>
<reference evidence="11 12" key="1">
    <citation type="journal article" date="2014" name="Int. J. Syst. Evol. Microbiol.">
        <title>Complete genome sequence of Corynebacterium casei LMG S-19264T (=DSM 44701T), isolated from a smear-ripened cheese.</title>
        <authorList>
            <consortium name="US DOE Joint Genome Institute (JGI-PGF)"/>
            <person name="Walter F."/>
            <person name="Albersmeier A."/>
            <person name="Kalinowski J."/>
            <person name="Ruckert C."/>
        </authorList>
    </citation>
    <scope>NUCLEOTIDE SEQUENCE [LARGE SCALE GENOMIC DNA]</scope>
    <source>
        <strain evidence="11 12">KCTC 23968</strain>
    </source>
</reference>
<comment type="subcellular location">
    <subcellularLocation>
        <location evidence="1 8">Cytoplasm</location>
    </subcellularLocation>
</comment>
<feature type="domain" description="PhoU" evidence="10">
    <location>
        <begin position="22"/>
        <end position="108"/>
    </location>
</feature>
<dbReference type="RefSeq" id="WP_189585108.1">
    <property type="nucleotide sequence ID" value="NZ_BMYV01000002.1"/>
</dbReference>
<dbReference type="SUPFAM" id="SSF109755">
    <property type="entry name" value="PhoU-like"/>
    <property type="match status" value="1"/>
</dbReference>
<evidence type="ECO:0000256" key="8">
    <source>
        <dbReference type="PIRNR" id="PIRNR003107"/>
    </source>
</evidence>
<dbReference type="Pfam" id="PF01895">
    <property type="entry name" value="PhoU"/>
    <property type="match status" value="2"/>
</dbReference>
<protein>
    <recommendedName>
        <fullName evidence="8">Phosphate-specific transport system accessory protein PhoU</fullName>
    </recommendedName>
</protein>
<organism evidence="11 12">
    <name type="scientific">Litorimonas cladophorae</name>
    <dbReference type="NCBI Taxonomy" id="1220491"/>
    <lineage>
        <taxon>Bacteria</taxon>
        <taxon>Pseudomonadati</taxon>
        <taxon>Pseudomonadota</taxon>
        <taxon>Alphaproteobacteria</taxon>
        <taxon>Maricaulales</taxon>
        <taxon>Robiginitomaculaceae</taxon>
    </lineage>
</organism>
<dbReference type="InterPro" id="IPR038078">
    <property type="entry name" value="PhoU-like_sf"/>
</dbReference>
<evidence type="ECO:0000256" key="7">
    <source>
        <dbReference type="ARBA" id="ARBA00056181"/>
    </source>
</evidence>
<dbReference type="EMBL" id="BMYV01000002">
    <property type="protein sequence ID" value="GGX69908.1"/>
    <property type="molecule type" value="Genomic_DNA"/>
</dbReference>
<comment type="subunit">
    <text evidence="3 8">Homodimer.</text>
</comment>
<dbReference type="GO" id="GO:0006817">
    <property type="term" value="P:phosphate ion transport"/>
    <property type="evidence" value="ECO:0007669"/>
    <property type="project" value="UniProtKB-KW"/>
</dbReference>
<sequence>MSDDHIVTSFDEDMSRLEALFLEMGEMVAEQLKAATRALRKEDRVLAKQVVKGDRQLNKMEAELNDLAIKILALRQPFAGDLRKVVITLKSAGHLERIGDLTRNMAQRTNTITKAEADTGPIDTLIRMSEIVQDMIGSIMRAYRTGDTELATLVRALDQSVDTSHNALFREMLTYMMEDLRNISGCMHVMFMAKNIERMGDNVADIAKELIYMNTGDWPEGKRVKSDKTSKMILDPDNVET</sequence>
<keyword evidence="6 8" id="KW-0592">Phosphate transport</keyword>
<evidence type="ECO:0000259" key="10">
    <source>
        <dbReference type="Pfam" id="PF01895"/>
    </source>
</evidence>
<evidence type="ECO:0000256" key="2">
    <source>
        <dbReference type="ARBA" id="ARBA00008107"/>
    </source>
</evidence>
<evidence type="ECO:0000313" key="12">
    <source>
        <dbReference type="Proteomes" id="UP000600865"/>
    </source>
</evidence>
<dbReference type="NCBIfam" id="TIGR02135">
    <property type="entry name" value="phoU_full"/>
    <property type="match status" value="1"/>
</dbReference>
<accession>A0A918KPL0</accession>
<dbReference type="PIRSF" id="PIRSF003107">
    <property type="entry name" value="PhoU"/>
    <property type="match status" value="1"/>
</dbReference>
<comment type="function">
    <text evidence="7 8">Plays a role in the regulation of phosphate uptake.</text>
</comment>
<evidence type="ECO:0000256" key="6">
    <source>
        <dbReference type="ARBA" id="ARBA00022592"/>
    </source>
</evidence>
<evidence type="ECO:0000256" key="5">
    <source>
        <dbReference type="ARBA" id="ARBA00022490"/>
    </source>
</evidence>
<dbReference type="GO" id="GO:0005737">
    <property type="term" value="C:cytoplasm"/>
    <property type="evidence" value="ECO:0007669"/>
    <property type="project" value="UniProtKB-SubCell"/>
</dbReference>
<keyword evidence="12" id="KW-1185">Reference proteome</keyword>
<dbReference type="FunFam" id="1.20.58.220:FF:000004">
    <property type="entry name" value="Phosphate-specific transport system accessory protein PhoU"/>
    <property type="match status" value="1"/>
</dbReference>